<dbReference type="EC" id="2.7.13.3" evidence="3"/>
<keyword evidence="8 16" id="KW-0418">Kinase</keyword>
<dbReference type="InterPro" id="IPR003594">
    <property type="entry name" value="HATPase_dom"/>
</dbReference>
<evidence type="ECO:0000256" key="10">
    <source>
        <dbReference type="ARBA" id="ARBA00023004"/>
    </source>
</evidence>
<dbReference type="InterPro" id="IPR003661">
    <property type="entry name" value="HisK_dim/P_dom"/>
</dbReference>
<dbReference type="Pfam" id="PF02518">
    <property type="entry name" value="HATPase_c"/>
    <property type="match status" value="1"/>
</dbReference>
<keyword evidence="10" id="KW-0408">Iron</keyword>
<name>A0A4V2UYZ5_9HYPH</name>
<evidence type="ECO:0000256" key="11">
    <source>
        <dbReference type="ARBA" id="ARBA00023012"/>
    </source>
</evidence>
<protein>
    <recommendedName>
        <fullName evidence="13">Sensor protein FixL</fullName>
        <ecNumber evidence="3">2.7.13.3</ecNumber>
    </recommendedName>
</protein>
<dbReference type="GO" id="GO:0006355">
    <property type="term" value="P:regulation of DNA-templated transcription"/>
    <property type="evidence" value="ECO:0007669"/>
    <property type="project" value="InterPro"/>
</dbReference>
<dbReference type="PANTHER" id="PTHR43065:SF42">
    <property type="entry name" value="TWO-COMPONENT SENSOR PPRA"/>
    <property type="match status" value="1"/>
</dbReference>
<evidence type="ECO:0000259" key="15">
    <source>
        <dbReference type="PROSITE" id="PS50112"/>
    </source>
</evidence>
<keyword evidence="7" id="KW-0547">Nucleotide-binding</keyword>
<proteinExistence type="predicted"/>
<gene>
    <name evidence="16" type="ORF">EDC22_107186</name>
</gene>
<keyword evidence="9" id="KW-0067">ATP-binding</keyword>
<feature type="domain" description="Histidine kinase" evidence="14">
    <location>
        <begin position="159"/>
        <end position="376"/>
    </location>
</feature>
<dbReference type="GO" id="GO:0005524">
    <property type="term" value="F:ATP binding"/>
    <property type="evidence" value="ECO:0007669"/>
    <property type="project" value="UniProtKB-KW"/>
</dbReference>
<dbReference type="RefSeq" id="WP_245499749.1">
    <property type="nucleotide sequence ID" value="NZ_SMAK01000007.1"/>
</dbReference>
<dbReference type="EMBL" id="SMAK01000007">
    <property type="protein sequence ID" value="TCT09338.1"/>
    <property type="molecule type" value="Genomic_DNA"/>
</dbReference>
<dbReference type="SMART" id="SM00091">
    <property type="entry name" value="PAS"/>
    <property type="match status" value="1"/>
</dbReference>
<keyword evidence="11" id="KW-0902">Two-component regulatory system</keyword>
<evidence type="ECO:0000256" key="5">
    <source>
        <dbReference type="ARBA" id="ARBA00022617"/>
    </source>
</evidence>
<evidence type="ECO:0000259" key="14">
    <source>
        <dbReference type="PROSITE" id="PS50109"/>
    </source>
</evidence>
<dbReference type="InterPro" id="IPR035965">
    <property type="entry name" value="PAS-like_dom_sf"/>
</dbReference>
<dbReference type="PANTHER" id="PTHR43065">
    <property type="entry name" value="SENSOR HISTIDINE KINASE"/>
    <property type="match status" value="1"/>
</dbReference>
<keyword evidence="5" id="KW-0349">Heme</keyword>
<dbReference type="Gene3D" id="3.30.450.20">
    <property type="entry name" value="PAS domain"/>
    <property type="match status" value="1"/>
</dbReference>
<dbReference type="Gene3D" id="1.10.287.130">
    <property type="match status" value="1"/>
</dbReference>
<comment type="catalytic activity">
    <reaction evidence="1">
        <text>ATP + protein L-histidine = ADP + protein N-phospho-L-histidine.</text>
        <dbReference type="EC" id="2.7.13.3"/>
    </reaction>
</comment>
<feature type="domain" description="PAS" evidence="15">
    <location>
        <begin position="12"/>
        <end position="82"/>
    </location>
</feature>
<comment type="cofactor">
    <cofactor evidence="2">
        <name>heme</name>
        <dbReference type="ChEBI" id="CHEBI:30413"/>
    </cofactor>
</comment>
<evidence type="ECO:0000256" key="13">
    <source>
        <dbReference type="ARBA" id="ARBA00070616"/>
    </source>
</evidence>
<evidence type="ECO:0000256" key="7">
    <source>
        <dbReference type="ARBA" id="ARBA00022741"/>
    </source>
</evidence>
<dbReference type="InterPro" id="IPR036890">
    <property type="entry name" value="HATPase_C_sf"/>
</dbReference>
<reference evidence="16 17" key="1">
    <citation type="submission" date="2019-03" db="EMBL/GenBank/DDBJ databases">
        <title>Genomic Encyclopedia of Type Strains, Phase IV (KMG-IV): sequencing the most valuable type-strain genomes for metagenomic binning, comparative biology and taxonomic classification.</title>
        <authorList>
            <person name="Goeker M."/>
        </authorList>
    </citation>
    <scope>NUCLEOTIDE SEQUENCE [LARGE SCALE GENOMIC DNA]</scope>
    <source>
        <strain evidence="16 17">DSM 19345</strain>
    </source>
</reference>
<dbReference type="NCBIfam" id="TIGR00229">
    <property type="entry name" value="sensory_box"/>
    <property type="match status" value="1"/>
</dbReference>
<evidence type="ECO:0000256" key="3">
    <source>
        <dbReference type="ARBA" id="ARBA00012438"/>
    </source>
</evidence>
<evidence type="ECO:0000256" key="8">
    <source>
        <dbReference type="ARBA" id="ARBA00022777"/>
    </source>
</evidence>
<dbReference type="SMART" id="SM00387">
    <property type="entry name" value="HATPase_c"/>
    <property type="match status" value="1"/>
</dbReference>
<keyword evidence="5" id="KW-0479">Metal-binding</keyword>
<dbReference type="Gene3D" id="3.30.565.10">
    <property type="entry name" value="Histidine kinase-like ATPase, C-terminal domain"/>
    <property type="match status" value="1"/>
</dbReference>
<keyword evidence="6" id="KW-0808">Transferase</keyword>
<dbReference type="InterPro" id="IPR004358">
    <property type="entry name" value="Sig_transdc_His_kin-like_C"/>
</dbReference>
<comment type="caution">
    <text evidence="16">The sequence shown here is derived from an EMBL/GenBank/DDBJ whole genome shotgun (WGS) entry which is preliminary data.</text>
</comment>
<evidence type="ECO:0000313" key="17">
    <source>
        <dbReference type="Proteomes" id="UP000295678"/>
    </source>
</evidence>
<sequence>MPDRADLPPTVSEARLASVLDTAVFGIIVIDERGRVLMYNKACERMFGWSAAEVIGNNVKMIMPPGYAREHDTYIRNYLSTGVPKIIGIGREVHAQHKDGTIIPIQLAVGEAETPDGRQFIGILRDLRFEIAAMERADALQAQLVRMARINAMDEMGAALAHELNQPLTAVMHYLQAVARAVAKRTGADALPPEIADILGKALVEADRAGKIIHRMRRFVEKREAIRQVVDLGRLIDESIDFTVIGSRAREIRINRVIPSEALYAEVDPVQIQQIMVNLIRNAIDAMKDSEVKELTVRLEPRGAMHTVSVLDSGPGIRHEVLPDLFKAFASSGKQGMGLGLAISKTIAQSHGGDLTVDPGGGGRGACFTLHLPKADPAAAASAARDED</sequence>
<accession>A0A4V2UYZ5</accession>
<keyword evidence="4" id="KW-0597">Phosphoprotein</keyword>
<dbReference type="PROSITE" id="PS50109">
    <property type="entry name" value="HIS_KIN"/>
    <property type="match status" value="1"/>
</dbReference>
<dbReference type="SUPFAM" id="SSF47384">
    <property type="entry name" value="Homodimeric domain of signal transducing histidine kinase"/>
    <property type="match status" value="1"/>
</dbReference>
<dbReference type="SUPFAM" id="SSF55785">
    <property type="entry name" value="PYP-like sensor domain (PAS domain)"/>
    <property type="match status" value="1"/>
</dbReference>
<dbReference type="GO" id="GO:0000155">
    <property type="term" value="F:phosphorelay sensor kinase activity"/>
    <property type="evidence" value="ECO:0007669"/>
    <property type="project" value="InterPro"/>
</dbReference>
<dbReference type="InterPro" id="IPR013767">
    <property type="entry name" value="PAS_fold"/>
</dbReference>
<evidence type="ECO:0000256" key="1">
    <source>
        <dbReference type="ARBA" id="ARBA00000085"/>
    </source>
</evidence>
<organism evidence="16 17">
    <name type="scientific">Tepidamorphus gemmatus</name>
    <dbReference type="NCBI Taxonomy" id="747076"/>
    <lineage>
        <taxon>Bacteria</taxon>
        <taxon>Pseudomonadati</taxon>
        <taxon>Pseudomonadota</taxon>
        <taxon>Alphaproteobacteria</taxon>
        <taxon>Hyphomicrobiales</taxon>
        <taxon>Tepidamorphaceae</taxon>
        <taxon>Tepidamorphus</taxon>
    </lineage>
</organism>
<dbReference type="SUPFAM" id="SSF55874">
    <property type="entry name" value="ATPase domain of HSP90 chaperone/DNA topoisomerase II/histidine kinase"/>
    <property type="match status" value="1"/>
</dbReference>
<dbReference type="AlphaFoldDB" id="A0A4V2UYZ5"/>
<evidence type="ECO:0000256" key="9">
    <source>
        <dbReference type="ARBA" id="ARBA00022840"/>
    </source>
</evidence>
<dbReference type="SMART" id="SM00388">
    <property type="entry name" value="HisKA"/>
    <property type="match status" value="1"/>
</dbReference>
<keyword evidence="17" id="KW-1185">Reference proteome</keyword>
<comment type="function">
    <text evidence="12">Putative oxygen sensor; modulates the activity of FixJ, a transcriptional activator of nitrogen fixation fixK gene. FixL probably acts as a kinase that phosphorylates FixJ.</text>
</comment>
<dbReference type="PRINTS" id="PR00344">
    <property type="entry name" value="BCTRLSENSOR"/>
</dbReference>
<evidence type="ECO:0000313" key="16">
    <source>
        <dbReference type="EMBL" id="TCT09338.1"/>
    </source>
</evidence>
<dbReference type="PROSITE" id="PS50112">
    <property type="entry name" value="PAS"/>
    <property type="match status" value="1"/>
</dbReference>
<dbReference type="Pfam" id="PF00512">
    <property type="entry name" value="HisKA"/>
    <property type="match status" value="1"/>
</dbReference>
<dbReference type="InterPro" id="IPR000014">
    <property type="entry name" value="PAS"/>
</dbReference>
<dbReference type="InterPro" id="IPR005467">
    <property type="entry name" value="His_kinase_dom"/>
</dbReference>
<dbReference type="FunFam" id="3.30.450.20:FF:000060">
    <property type="entry name" value="Sensor protein FixL"/>
    <property type="match status" value="1"/>
</dbReference>
<dbReference type="Proteomes" id="UP000295678">
    <property type="component" value="Unassembled WGS sequence"/>
</dbReference>
<dbReference type="CDD" id="cd00130">
    <property type="entry name" value="PAS"/>
    <property type="match status" value="1"/>
</dbReference>
<evidence type="ECO:0000256" key="2">
    <source>
        <dbReference type="ARBA" id="ARBA00001971"/>
    </source>
</evidence>
<dbReference type="Pfam" id="PF00989">
    <property type="entry name" value="PAS"/>
    <property type="match status" value="1"/>
</dbReference>
<evidence type="ECO:0000256" key="4">
    <source>
        <dbReference type="ARBA" id="ARBA00022553"/>
    </source>
</evidence>
<evidence type="ECO:0000256" key="6">
    <source>
        <dbReference type="ARBA" id="ARBA00022679"/>
    </source>
</evidence>
<dbReference type="InterPro" id="IPR036097">
    <property type="entry name" value="HisK_dim/P_sf"/>
</dbReference>
<dbReference type="CDD" id="cd00082">
    <property type="entry name" value="HisKA"/>
    <property type="match status" value="1"/>
</dbReference>
<evidence type="ECO:0000256" key="12">
    <source>
        <dbReference type="ARBA" id="ARBA00059827"/>
    </source>
</evidence>